<dbReference type="Proteomes" id="UP000198221">
    <property type="component" value="Chromosome I"/>
</dbReference>
<gene>
    <name evidence="2" type="ORF">GA0070613_1460</name>
</gene>
<feature type="signal peptide" evidence="1">
    <location>
        <begin position="1"/>
        <end position="19"/>
    </location>
</feature>
<keyword evidence="3" id="KW-1185">Reference proteome</keyword>
<dbReference type="Gene3D" id="3.40.50.12090">
    <property type="match status" value="1"/>
</dbReference>
<dbReference type="InterPro" id="IPR011042">
    <property type="entry name" value="6-blade_b-propeller_TolB-like"/>
</dbReference>
<proteinExistence type="predicted"/>
<dbReference type="InterPro" id="IPR007253">
    <property type="entry name" value="Cell_wall-bd_2"/>
</dbReference>
<dbReference type="Gene3D" id="2.120.10.30">
    <property type="entry name" value="TolB, C-terminal domain"/>
    <property type="match status" value="1"/>
</dbReference>
<dbReference type="RefSeq" id="WP_157746292.1">
    <property type="nucleotide sequence ID" value="NZ_LT607754.1"/>
</dbReference>
<evidence type="ECO:0000313" key="2">
    <source>
        <dbReference type="EMBL" id="SCG46443.1"/>
    </source>
</evidence>
<organism evidence="2 3">
    <name type="scientific">Micromonospora inositola</name>
    <dbReference type="NCBI Taxonomy" id="47865"/>
    <lineage>
        <taxon>Bacteria</taxon>
        <taxon>Bacillati</taxon>
        <taxon>Actinomycetota</taxon>
        <taxon>Actinomycetes</taxon>
        <taxon>Micromonosporales</taxon>
        <taxon>Micromonosporaceae</taxon>
        <taxon>Micromonospora</taxon>
    </lineage>
</organism>
<dbReference type="Pfam" id="PF04122">
    <property type="entry name" value="CW_binding_2"/>
    <property type="match status" value="3"/>
</dbReference>
<dbReference type="EMBL" id="LT607754">
    <property type="protein sequence ID" value="SCG46443.1"/>
    <property type="molecule type" value="Genomic_DNA"/>
</dbReference>
<dbReference type="InterPro" id="IPR011659">
    <property type="entry name" value="WD40"/>
</dbReference>
<dbReference type="PANTHER" id="PTHR30032:SF8">
    <property type="entry name" value="GERMINATION-SPECIFIC N-ACETYLMURAMOYL-L-ALANINE AMIDASE"/>
    <property type="match status" value="1"/>
</dbReference>
<dbReference type="Pfam" id="PF07676">
    <property type="entry name" value="PD40"/>
    <property type="match status" value="2"/>
</dbReference>
<dbReference type="AlphaFoldDB" id="A0A1C5HKK0"/>
<reference evidence="3" key="1">
    <citation type="submission" date="2016-06" db="EMBL/GenBank/DDBJ databases">
        <authorList>
            <person name="Varghese N."/>
            <person name="Submissions Spin"/>
        </authorList>
    </citation>
    <scope>NUCLEOTIDE SEQUENCE [LARGE SCALE GENOMIC DNA]</scope>
    <source>
        <strain evidence="3">DSM 43819</strain>
    </source>
</reference>
<dbReference type="SUPFAM" id="SSF82171">
    <property type="entry name" value="DPP6 N-terminal domain-like"/>
    <property type="match status" value="1"/>
</dbReference>
<accession>A0A1C5HKK0</accession>
<dbReference type="PANTHER" id="PTHR30032">
    <property type="entry name" value="N-ACETYLMURAMOYL-L-ALANINE AMIDASE-RELATED"/>
    <property type="match status" value="1"/>
</dbReference>
<evidence type="ECO:0000256" key="1">
    <source>
        <dbReference type="SAM" id="SignalP"/>
    </source>
</evidence>
<name>A0A1C5HKK0_9ACTN</name>
<sequence length="633" mass="65584">MPRSPIRGPVAAASALAFAATVLLAGGTPATASFPGSGSVLTSSSGGTAIKFHGDPSRTALSSPDTITDATWSPDGSQAIYFDQHAGIKRIRFNDGAARYTVNSPPDGGVRRSGLTWWADGSAVAWSEKASASAPWRVVTDQVGGLLGHGWLSPNDGKHYLNPDGGPGKLVVCQRQDDNGSGLPSGQPAVLMYDGSKEWFERWRLVDDNGSNPSISPDGSRVAFVRAGRIVVSDLAGENEVTVTPAGVQYDNPTWSPDGTSLAFSRVTSTGAWPVYTALADGSSAPVAVPGLDGVPAYQPQRRERVARLSGANRFETAVAVSRSRWADGGAFAAVLTRSDTYADALSGGALAAQMGGPLLLTPPDRLEATTKAEMQRILLPGQSTVYLLGSTGALSKAVEDQVRAMGYYVKRLAGPDRFATSVEIAKAIDPNPEQVFLATGMNFPDALAAGAAAGATNAGDGRYRSAVVLLTRDGVIPPVTKAFLDSQPKEQRMLYGIGAQGMDAAYSYDPVGPYVRGFSGRTRYETAYAVALELFEGQRYTGFATGTNWPDALTGGALMGVLGGPLMLTPGADAALGTDGVSLLKESSGSVHTGLVFGSSVVVSSSQQTQIGTWLGGPLGATSSSNPTDIGR</sequence>
<feature type="chain" id="PRO_5038726032" evidence="1">
    <location>
        <begin position="20"/>
        <end position="633"/>
    </location>
</feature>
<dbReference type="OrthoDB" id="9808778at2"/>
<keyword evidence="1" id="KW-0732">Signal</keyword>
<dbReference type="InterPro" id="IPR051922">
    <property type="entry name" value="Bact_Sporulation_Assoc"/>
</dbReference>
<protein>
    <submittedName>
        <fullName evidence="2">WD40-like Beta Propeller Repeat</fullName>
    </submittedName>
</protein>
<evidence type="ECO:0000313" key="3">
    <source>
        <dbReference type="Proteomes" id="UP000198221"/>
    </source>
</evidence>